<feature type="transmembrane region" description="Helical" evidence="1">
    <location>
        <begin position="6"/>
        <end position="27"/>
    </location>
</feature>
<reference evidence="4" key="1">
    <citation type="submission" date="2016-06" db="UniProtKB">
        <authorList>
            <consortium name="WormBaseParasite"/>
        </authorList>
    </citation>
    <scope>IDENTIFICATION</scope>
</reference>
<keyword evidence="1" id="KW-1133">Transmembrane helix</keyword>
<dbReference type="AlphaFoldDB" id="A0A183I883"/>
<evidence type="ECO:0000313" key="2">
    <source>
        <dbReference type="EMBL" id="VDP25222.1"/>
    </source>
</evidence>
<protein>
    <submittedName>
        <fullName evidence="2 4">Uncharacterized protein</fullName>
    </submittedName>
</protein>
<dbReference type="Proteomes" id="UP000267606">
    <property type="component" value="Unassembled WGS sequence"/>
</dbReference>
<sequence>MYIVIVIFWIMKMKFVLMIVSELLAMYRLELVVQLILNADVVHQFVCRQVVPKVKR</sequence>
<organism evidence="4">
    <name type="scientific">Onchocerca flexuosa</name>
    <dbReference type="NCBI Taxonomy" id="387005"/>
    <lineage>
        <taxon>Eukaryota</taxon>
        <taxon>Metazoa</taxon>
        <taxon>Ecdysozoa</taxon>
        <taxon>Nematoda</taxon>
        <taxon>Chromadorea</taxon>
        <taxon>Rhabditida</taxon>
        <taxon>Spirurina</taxon>
        <taxon>Spiruromorpha</taxon>
        <taxon>Filarioidea</taxon>
        <taxon>Onchocercidae</taxon>
        <taxon>Onchocerca</taxon>
    </lineage>
</organism>
<keyword evidence="1" id="KW-0812">Transmembrane</keyword>
<evidence type="ECO:0000256" key="1">
    <source>
        <dbReference type="SAM" id="Phobius"/>
    </source>
</evidence>
<evidence type="ECO:0000313" key="3">
    <source>
        <dbReference type="Proteomes" id="UP000267606"/>
    </source>
</evidence>
<evidence type="ECO:0000313" key="4">
    <source>
        <dbReference type="WBParaSite" id="OFLC_0001595801-mRNA-1"/>
    </source>
</evidence>
<dbReference type="WBParaSite" id="OFLC_0001595801-mRNA-1">
    <property type="protein sequence ID" value="OFLC_0001595801-mRNA-1"/>
    <property type="gene ID" value="OFLC_0001595801"/>
</dbReference>
<reference evidence="2 3" key="2">
    <citation type="submission" date="2018-11" db="EMBL/GenBank/DDBJ databases">
        <authorList>
            <consortium name="Pathogen Informatics"/>
        </authorList>
    </citation>
    <scope>NUCLEOTIDE SEQUENCE [LARGE SCALE GENOMIC DNA]</scope>
</reference>
<keyword evidence="3" id="KW-1185">Reference proteome</keyword>
<proteinExistence type="predicted"/>
<keyword evidence="1" id="KW-0472">Membrane</keyword>
<gene>
    <name evidence="2" type="ORF">OFLC_LOCUS15945</name>
</gene>
<name>A0A183I883_9BILA</name>
<dbReference type="EMBL" id="UZAJ01043329">
    <property type="protein sequence ID" value="VDP25222.1"/>
    <property type="molecule type" value="Genomic_DNA"/>
</dbReference>
<accession>A0A183I883</accession>